<name>A0A024K3Z7_9MYCO</name>
<organism evidence="2">
    <name type="scientific">Mycobacterium triplex</name>
    <dbReference type="NCBI Taxonomy" id="47839"/>
    <lineage>
        <taxon>Bacteria</taxon>
        <taxon>Bacillati</taxon>
        <taxon>Actinomycetota</taxon>
        <taxon>Actinomycetes</taxon>
        <taxon>Mycobacteriales</taxon>
        <taxon>Mycobacteriaceae</taxon>
        <taxon>Mycobacterium</taxon>
        <taxon>Mycobacterium simiae complex</taxon>
    </lineage>
</organism>
<accession>A0A024K3Z7</accession>
<protein>
    <submittedName>
        <fullName evidence="2">Uncharacterized protein</fullName>
    </submittedName>
</protein>
<proteinExistence type="predicted"/>
<evidence type="ECO:0000256" key="1">
    <source>
        <dbReference type="SAM" id="MobiDB-lite"/>
    </source>
</evidence>
<dbReference type="Proteomes" id="UP000028880">
    <property type="component" value="Unassembled WGS sequence"/>
</dbReference>
<dbReference type="STRING" id="47839.BN973_04591"/>
<sequence>MVTMLGHGEPTHPGPGTVRQEPNAMSGSPAAPAISETIEA</sequence>
<gene>
    <name evidence="2" type="ORF">BN973_04591</name>
</gene>
<feature type="region of interest" description="Disordered" evidence="1">
    <location>
        <begin position="1"/>
        <end position="40"/>
    </location>
</feature>
<evidence type="ECO:0000313" key="2">
    <source>
        <dbReference type="EMBL" id="CDO90198.1"/>
    </source>
</evidence>
<dbReference type="AlphaFoldDB" id="A0A024K3Z7"/>
<dbReference type="HOGENOM" id="CLU_3292786_0_0_11"/>
<reference evidence="2" key="2">
    <citation type="submission" date="2014-04" db="EMBL/GenBank/DDBJ databases">
        <authorList>
            <person name="Urmite Genomes U."/>
        </authorList>
    </citation>
    <scope>NUCLEOTIDE SEQUENCE</scope>
    <source>
        <strain evidence="2">DSM 44626</strain>
    </source>
</reference>
<reference evidence="2" key="1">
    <citation type="journal article" date="2014" name="Genome Announc.">
        <title>Draft Genome Sequence of Mycobacterium triplex DSM 44626.</title>
        <authorList>
            <person name="Sassi M."/>
            <person name="Croce O."/>
            <person name="Robert C."/>
            <person name="Raoult D."/>
            <person name="Drancourt M."/>
        </authorList>
    </citation>
    <scope>NUCLEOTIDE SEQUENCE [LARGE SCALE GENOMIC DNA]</scope>
    <source>
        <strain evidence="2">DSM 44626</strain>
    </source>
</reference>
<dbReference type="EMBL" id="HG964446">
    <property type="protein sequence ID" value="CDO90198.1"/>
    <property type="molecule type" value="Genomic_DNA"/>
</dbReference>